<organism evidence="13 14">
    <name type="scientific">Abyssobacteria bacterium (strain SURF_5)</name>
    <dbReference type="NCBI Taxonomy" id="2093360"/>
    <lineage>
        <taxon>Bacteria</taxon>
        <taxon>Pseudomonadati</taxon>
        <taxon>Candidatus Hydrogenedentota</taxon>
        <taxon>Candidatus Abyssobacteria</taxon>
    </lineage>
</organism>
<keyword evidence="2 7" id="KW-0479">Metal-binding</keyword>
<feature type="binding site" evidence="7">
    <location>
        <position position="258"/>
    </location>
    <ligand>
        <name>Zn(2+)</name>
        <dbReference type="ChEBI" id="CHEBI:29105"/>
        <note>catalytic</note>
    </ligand>
</feature>
<gene>
    <name evidence="13" type="ORF">C4520_12025</name>
</gene>
<keyword evidence="4 7" id="KW-0862">Zinc</keyword>
<feature type="transmembrane region" description="Helical" evidence="10">
    <location>
        <begin position="301"/>
        <end position="322"/>
    </location>
</feature>
<sequence length="397" mass="44848">MTNSEASGEQTEKNGKEEDGIPLEQENEKAKTYNREKRRLFVIELAVGLLFLVLFFFSGASPAVARGVESASRNPWVVVLLYVAVTGALFELIGLPLDFYGSYVLEHKYGQSTQNLRGWAWDQVKGLLVNFVIGVSLVEVVYWLLRNYPNTWWAIGALLFVLFAVIMTVLAPVVLLPIFYKVIPLRDEELKRRILALSEKVGTRVEGVYEMDMSRKTRAANAALVGLGNTRRIILGDTLLERYRRDEIEVVLAHELGHHTHADIWKGLIFQSFIFFLGFYITYLVLNAFSNTFGLRGVADIAGFPLLVLVFSGVSLVFLPIINGFTRRLERSADDFALRVTRNPRAFISMMAKLGRQNLSEFEPSRLVEILLYSHPPISKRIRHAHEVFPESTGGGH</sequence>
<feature type="transmembrane region" description="Helical" evidence="10">
    <location>
        <begin position="126"/>
        <end position="145"/>
    </location>
</feature>
<keyword evidence="10" id="KW-0472">Membrane</keyword>
<dbReference type="EMBL" id="QZKU01000084">
    <property type="protein sequence ID" value="RJP19809.1"/>
    <property type="molecule type" value="Genomic_DNA"/>
</dbReference>
<accession>A0A3A4NL52</accession>
<feature type="active site" description="Proton donor" evidence="6">
    <location>
        <position position="334"/>
    </location>
</feature>
<keyword evidence="1 8" id="KW-0645">Protease</keyword>
<dbReference type="GO" id="GO:0071586">
    <property type="term" value="P:CAAX-box protein processing"/>
    <property type="evidence" value="ECO:0007669"/>
    <property type="project" value="InterPro"/>
</dbReference>
<feature type="domain" description="Peptidase M48" evidence="11">
    <location>
        <begin position="184"/>
        <end position="387"/>
    </location>
</feature>
<dbReference type="InterPro" id="IPR032456">
    <property type="entry name" value="Peptidase_M48_N"/>
</dbReference>
<feature type="binding site" evidence="7">
    <location>
        <position position="330"/>
    </location>
    <ligand>
        <name>Zn(2+)</name>
        <dbReference type="ChEBI" id="CHEBI:29105"/>
        <note>catalytic</note>
    </ligand>
</feature>
<evidence type="ECO:0000256" key="8">
    <source>
        <dbReference type="RuleBase" id="RU003983"/>
    </source>
</evidence>
<proteinExistence type="inferred from homology"/>
<evidence type="ECO:0000259" key="11">
    <source>
        <dbReference type="Pfam" id="PF01435"/>
    </source>
</evidence>
<comment type="caution">
    <text evidence="13">The sequence shown here is derived from an EMBL/GenBank/DDBJ whole genome shotgun (WGS) entry which is preliminary data.</text>
</comment>
<comment type="similarity">
    <text evidence="8">Belongs to the peptidase M48 family.</text>
</comment>
<evidence type="ECO:0000256" key="6">
    <source>
        <dbReference type="PIRSR" id="PIRSR627057-1"/>
    </source>
</evidence>
<dbReference type="Gene3D" id="3.30.2010.10">
    <property type="entry name" value="Metalloproteases ('zincins'), catalytic domain"/>
    <property type="match status" value="1"/>
</dbReference>
<evidence type="ECO:0000256" key="2">
    <source>
        <dbReference type="ARBA" id="ARBA00022723"/>
    </source>
</evidence>
<evidence type="ECO:0000313" key="13">
    <source>
        <dbReference type="EMBL" id="RJP19809.1"/>
    </source>
</evidence>
<dbReference type="GO" id="GO:0046872">
    <property type="term" value="F:metal ion binding"/>
    <property type="evidence" value="ECO:0007669"/>
    <property type="project" value="UniProtKB-KW"/>
</dbReference>
<dbReference type="InterPro" id="IPR001915">
    <property type="entry name" value="Peptidase_M48"/>
</dbReference>
<dbReference type="AlphaFoldDB" id="A0A3A4NL52"/>
<evidence type="ECO:0000256" key="1">
    <source>
        <dbReference type="ARBA" id="ARBA00022670"/>
    </source>
</evidence>
<feature type="transmembrane region" description="Helical" evidence="10">
    <location>
        <begin position="40"/>
        <end position="59"/>
    </location>
</feature>
<dbReference type="PANTHER" id="PTHR10120">
    <property type="entry name" value="CAAX PRENYL PROTEASE 1"/>
    <property type="match status" value="1"/>
</dbReference>
<feature type="transmembrane region" description="Helical" evidence="10">
    <location>
        <begin position="268"/>
        <end position="289"/>
    </location>
</feature>
<dbReference type="InterPro" id="IPR027057">
    <property type="entry name" value="CAXX_Prtase_1"/>
</dbReference>
<feature type="domain" description="CAAX prenyl protease 1 N-terminal" evidence="12">
    <location>
        <begin position="25"/>
        <end position="181"/>
    </location>
</feature>
<evidence type="ECO:0000256" key="7">
    <source>
        <dbReference type="PIRSR" id="PIRSR627057-2"/>
    </source>
</evidence>
<evidence type="ECO:0000256" key="9">
    <source>
        <dbReference type="SAM" id="MobiDB-lite"/>
    </source>
</evidence>
<evidence type="ECO:0000256" key="5">
    <source>
        <dbReference type="ARBA" id="ARBA00023049"/>
    </source>
</evidence>
<feature type="transmembrane region" description="Helical" evidence="10">
    <location>
        <begin position="151"/>
        <end position="183"/>
    </location>
</feature>
<keyword evidence="3 8" id="KW-0378">Hydrolase</keyword>
<evidence type="ECO:0000313" key="14">
    <source>
        <dbReference type="Proteomes" id="UP000265882"/>
    </source>
</evidence>
<evidence type="ECO:0000256" key="3">
    <source>
        <dbReference type="ARBA" id="ARBA00022801"/>
    </source>
</evidence>
<keyword evidence="10" id="KW-0812">Transmembrane</keyword>
<dbReference type="Proteomes" id="UP000265882">
    <property type="component" value="Unassembled WGS sequence"/>
</dbReference>
<evidence type="ECO:0000256" key="10">
    <source>
        <dbReference type="SAM" id="Phobius"/>
    </source>
</evidence>
<protein>
    <submittedName>
        <fullName evidence="13">M48 family peptidase</fullName>
    </submittedName>
</protein>
<keyword evidence="5 8" id="KW-0482">Metalloprotease</keyword>
<dbReference type="CDD" id="cd07343">
    <property type="entry name" value="M48A_Zmpste24p_like"/>
    <property type="match status" value="1"/>
</dbReference>
<feature type="compositionally biased region" description="Basic and acidic residues" evidence="9">
    <location>
        <begin position="10"/>
        <end position="19"/>
    </location>
</feature>
<evidence type="ECO:0000256" key="4">
    <source>
        <dbReference type="ARBA" id="ARBA00022833"/>
    </source>
</evidence>
<feature type="binding site" evidence="7">
    <location>
        <position position="254"/>
    </location>
    <ligand>
        <name>Zn(2+)</name>
        <dbReference type="ChEBI" id="CHEBI:29105"/>
        <note>catalytic</note>
    </ligand>
</feature>
<feature type="transmembrane region" description="Helical" evidence="10">
    <location>
        <begin position="79"/>
        <end position="105"/>
    </location>
</feature>
<reference evidence="13 14" key="1">
    <citation type="journal article" date="2017" name="ISME J.">
        <title>Energy and carbon metabolisms in a deep terrestrial subsurface fluid microbial community.</title>
        <authorList>
            <person name="Momper L."/>
            <person name="Jungbluth S.P."/>
            <person name="Lee M.D."/>
            <person name="Amend J.P."/>
        </authorList>
    </citation>
    <scope>NUCLEOTIDE SEQUENCE [LARGE SCALE GENOMIC DNA]</scope>
    <source>
        <strain evidence="13">SURF_5</strain>
    </source>
</reference>
<feature type="region of interest" description="Disordered" evidence="9">
    <location>
        <begin position="1"/>
        <end position="28"/>
    </location>
</feature>
<dbReference type="GO" id="GO:0004222">
    <property type="term" value="F:metalloendopeptidase activity"/>
    <property type="evidence" value="ECO:0007669"/>
    <property type="project" value="InterPro"/>
</dbReference>
<keyword evidence="10" id="KW-1133">Transmembrane helix</keyword>
<dbReference type="Pfam" id="PF16491">
    <property type="entry name" value="Peptidase_M48_N"/>
    <property type="match status" value="1"/>
</dbReference>
<evidence type="ECO:0000259" key="12">
    <source>
        <dbReference type="Pfam" id="PF16491"/>
    </source>
</evidence>
<name>A0A3A4NL52_ABYX5</name>
<feature type="active site" evidence="6">
    <location>
        <position position="255"/>
    </location>
</feature>
<dbReference type="Pfam" id="PF01435">
    <property type="entry name" value="Peptidase_M48"/>
    <property type="match status" value="1"/>
</dbReference>
<comment type="cofactor">
    <cofactor evidence="7 8">
        <name>Zn(2+)</name>
        <dbReference type="ChEBI" id="CHEBI:29105"/>
    </cofactor>
    <text evidence="7 8">Binds 1 zinc ion per subunit.</text>
</comment>